<organism evidence="2 3">
    <name type="scientific">Steinernema hermaphroditum</name>
    <dbReference type="NCBI Taxonomy" id="289476"/>
    <lineage>
        <taxon>Eukaryota</taxon>
        <taxon>Metazoa</taxon>
        <taxon>Ecdysozoa</taxon>
        <taxon>Nematoda</taxon>
        <taxon>Chromadorea</taxon>
        <taxon>Rhabditida</taxon>
        <taxon>Tylenchina</taxon>
        <taxon>Panagrolaimomorpha</taxon>
        <taxon>Strongyloidoidea</taxon>
        <taxon>Steinernematidae</taxon>
        <taxon>Steinernema</taxon>
    </lineage>
</organism>
<evidence type="ECO:0000256" key="1">
    <source>
        <dbReference type="SAM" id="MobiDB-lite"/>
    </source>
</evidence>
<evidence type="ECO:0000313" key="2">
    <source>
        <dbReference type="EMBL" id="KAK0417807.1"/>
    </source>
</evidence>
<gene>
    <name evidence="2" type="ORF">QR680_013222</name>
</gene>
<dbReference type="AlphaFoldDB" id="A0AA39I7C9"/>
<dbReference type="Proteomes" id="UP001175271">
    <property type="component" value="Unassembled WGS sequence"/>
</dbReference>
<evidence type="ECO:0000313" key="3">
    <source>
        <dbReference type="Proteomes" id="UP001175271"/>
    </source>
</evidence>
<sequence length="116" mass="12510">MSRATRHATTNRSNGPLGAEPSSRQERRSRQHLVSACLPALTVPPLLCVGRSVSLHPNKMLQVLIVCYLLSEIYRLYNAPKFDPVKKEVVVGAPQTPAVPAMSTAPPTPVVSTVAI</sequence>
<protein>
    <submittedName>
        <fullName evidence="2">Uncharacterized protein</fullName>
    </submittedName>
</protein>
<keyword evidence="3" id="KW-1185">Reference proteome</keyword>
<name>A0AA39I7C9_9BILA</name>
<dbReference type="EMBL" id="JAUCMV010000002">
    <property type="protein sequence ID" value="KAK0417807.1"/>
    <property type="molecule type" value="Genomic_DNA"/>
</dbReference>
<comment type="caution">
    <text evidence="2">The sequence shown here is derived from an EMBL/GenBank/DDBJ whole genome shotgun (WGS) entry which is preliminary data.</text>
</comment>
<feature type="region of interest" description="Disordered" evidence="1">
    <location>
        <begin position="1"/>
        <end position="31"/>
    </location>
</feature>
<accession>A0AA39I7C9</accession>
<reference evidence="2" key="1">
    <citation type="submission" date="2023-06" db="EMBL/GenBank/DDBJ databases">
        <title>Genomic analysis of the entomopathogenic nematode Steinernema hermaphroditum.</title>
        <authorList>
            <person name="Schwarz E.M."/>
            <person name="Heppert J.K."/>
            <person name="Baniya A."/>
            <person name="Schwartz H.T."/>
            <person name="Tan C.-H."/>
            <person name="Antoshechkin I."/>
            <person name="Sternberg P.W."/>
            <person name="Goodrich-Blair H."/>
            <person name="Dillman A.R."/>
        </authorList>
    </citation>
    <scope>NUCLEOTIDE SEQUENCE</scope>
    <source>
        <strain evidence="2">PS9179</strain>
        <tissue evidence="2">Whole animal</tissue>
    </source>
</reference>
<proteinExistence type="predicted"/>